<sequence>MKNTWILLLACSMFLPVTALSEVLLIDAVGEAQRANVPRPKNGTPMSAVEKRFGTPLSKQGPVGDPPITRWDYKKFVVYFEFDRVITSVLKRQ</sequence>
<comment type="caution">
    <text evidence="2">The sequence shown here is derived from an EMBL/GenBank/DDBJ whole genome shotgun (WGS) entry which is preliminary data.</text>
</comment>
<feature type="signal peptide" evidence="1">
    <location>
        <begin position="1"/>
        <end position="21"/>
    </location>
</feature>
<accession>A0A831NTV1</accession>
<keyword evidence="1" id="KW-0732">Signal</keyword>
<dbReference type="Proteomes" id="UP000885822">
    <property type="component" value="Unassembled WGS sequence"/>
</dbReference>
<evidence type="ECO:0008006" key="3">
    <source>
        <dbReference type="Google" id="ProtNLM"/>
    </source>
</evidence>
<evidence type="ECO:0000256" key="1">
    <source>
        <dbReference type="SAM" id="SignalP"/>
    </source>
</evidence>
<feature type="chain" id="PRO_5032598963" description="Phosphodiesterase" evidence="1">
    <location>
        <begin position="22"/>
        <end position="93"/>
    </location>
</feature>
<organism evidence="2">
    <name type="scientific">Thiolapillus brandeum</name>
    <dbReference type="NCBI Taxonomy" id="1076588"/>
    <lineage>
        <taxon>Bacteria</taxon>
        <taxon>Pseudomonadati</taxon>
        <taxon>Pseudomonadota</taxon>
        <taxon>Gammaproteobacteria</taxon>
        <taxon>Chromatiales</taxon>
        <taxon>Sedimenticolaceae</taxon>
        <taxon>Thiolapillus</taxon>
    </lineage>
</organism>
<evidence type="ECO:0000313" key="2">
    <source>
        <dbReference type="EMBL" id="HDK38437.1"/>
    </source>
</evidence>
<proteinExistence type="predicted"/>
<reference evidence="2" key="1">
    <citation type="journal article" date="2020" name="mSystems">
        <title>Genome- and Community-Level Interaction Insights into Carbon Utilization and Element Cycling Functions of Hydrothermarchaeota in Hydrothermal Sediment.</title>
        <authorList>
            <person name="Zhou Z."/>
            <person name="Liu Y."/>
            <person name="Xu W."/>
            <person name="Pan J."/>
            <person name="Luo Z.H."/>
            <person name="Li M."/>
        </authorList>
    </citation>
    <scope>NUCLEOTIDE SEQUENCE [LARGE SCALE GENOMIC DNA]</scope>
    <source>
        <strain evidence="2">HyVt-26</strain>
    </source>
</reference>
<dbReference type="AlphaFoldDB" id="A0A831NTV1"/>
<gene>
    <name evidence="2" type="ORF">ENG92_05420</name>
</gene>
<dbReference type="EMBL" id="DRCV01000238">
    <property type="protein sequence ID" value="HDK38437.1"/>
    <property type="molecule type" value="Genomic_DNA"/>
</dbReference>
<name>A0A831NTV1_9GAMM</name>
<protein>
    <recommendedName>
        <fullName evidence="3">Phosphodiesterase</fullName>
    </recommendedName>
</protein>